<evidence type="ECO:0000256" key="5">
    <source>
        <dbReference type="ARBA" id="ARBA00022989"/>
    </source>
</evidence>
<dbReference type="GO" id="GO:0016020">
    <property type="term" value="C:membrane"/>
    <property type="evidence" value="ECO:0007669"/>
    <property type="project" value="UniProtKB-SubCell"/>
</dbReference>
<keyword evidence="5" id="KW-1133">Transmembrane helix</keyword>
<dbReference type="PANTHER" id="PTHR48063">
    <property type="entry name" value="LRR RECEPTOR-LIKE KINASE"/>
    <property type="match status" value="1"/>
</dbReference>
<dbReference type="Proteomes" id="UP001605036">
    <property type="component" value="Unassembled WGS sequence"/>
</dbReference>
<accession>A0ABD1Y9Y3</accession>
<dbReference type="EMBL" id="JBHFFA010000006">
    <property type="protein sequence ID" value="KAL2623508.1"/>
    <property type="molecule type" value="Genomic_DNA"/>
</dbReference>
<evidence type="ECO:0000256" key="4">
    <source>
        <dbReference type="ARBA" id="ARBA00022737"/>
    </source>
</evidence>
<organism evidence="9 10">
    <name type="scientific">Riccia fluitans</name>
    <dbReference type="NCBI Taxonomy" id="41844"/>
    <lineage>
        <taxon>Eukaryota</taxon>
        <taxon>Viridiplantae</taxon>
        <taxon>Streptophyta</taxon>
        <taxon>Embryophyta</taxon>
        <taxon>Marchantiophyta</taxon>
        <taxon>Marchantiopsida</taxon>
        <taxon>Marchantiidae</taxon>
        <taxon>Marchantiales</taxon>
        <taxon>Ricciaceae</taxon>
        <taxon>Riccia</taxon>
    </lineage>
</organism>
<dbReference type="InterPro" id="IPR032675">
    <property type="entry name" value="LRR_dom_sf"/>
</dbReference>
<evidence type="ECO:0000256" key="3">
    <source>
        <dbReference type="ARBA" id="ARBA00022729"/>
    </source>
</evidence>
<dbReference type="InterPro" id="IPR055414">
    <property type="entry name" value="LRR_R13L4/SHOC2-like"/>
</dbReference>
<keyword evidence="3" id="KW-0732">Signal</keyword>
<evidence type="ECO:0000256" key="1">
    <source>
        <dbReference type="ARBA" id="ARBA00004479"/>
    </source>
</evidence>
<name>A0ABD1Y9Y3_9MARC</name>
<comment type="caution">
    <text evidence="9">The sequence shown here is derived from an EMBL/GenBank/DDBJ whole genome shotgun (WGS) entry which is preliminary data.</text>
</comment>
<protein>
    <recommendedName>
        <fullName evidence="8">Disease resistance R13L4/SHOC-2-like LRR domain-containing protein</fullName>
    </recommendedName>
</protein>
<keyword evidence="10" id="KW-1185">Reference proteome</keyword>
<evidence type="ECO:0000256" key="7">
    <source>
        <dbReference type="ARBA" id="ARBA00023180"/>
    </source>
</evidence>
<evidence type="ECO:0000256" key="6">
    <source>
        <dbReference type="ARBA" id="ARBA00023136"/>
    </source>
</evidence>
<dbReference type="Gene3D" id="3.80.10.10">
    <property type="entry name" value="Ribonuclease Inhibitor"/>
    <property type="match status" value="1"/>
</dbReference>
<gene>
    <name evidence="9" type="ORF">R1flu_003713</name>
</gene>
<evidence type="ECO:0000313" key="10">
    <source>
        <dbReference type="Proteomes" id="UP001605036"/>
    </source>
</evidence>
<keyword evidence="2" id="KW-0812">Transmembrane</keyword>
<feature type="domain" description="Disease resistance R13L4/SHOC-2-like LRR" evidence="8">
    <location>
        <begin position="65"/>
        <end position="245"/>
    </location>
</feature>
<reference evidence="9 10" key="1">
    <citation type="submission" date="2024-09" db="EMBL/GenBank/DDBJ databases">
        <title>Chromosome-scale assembly of Riccia fluitans.</title>
        <authorList>
            <person name="Paukszto L."/>
            <person name="Sawicki J."/>
            <person name="Karawczyk K."/>
            <person name="Piernik-Szablinska J."/>
            <person name="Szczecinska M."/>
            <person name="Mazdziarz M."/>
        </authorList>
    </citation>
    <scope>NUCLEOTIDE SEQUENCE [LARGE SCALE GENOMIC DNA]</scope>
    <source>
        <strain evidence="9">Rf_01</strain>
        <tissue evidence="9">Aerial parts of the thallus</tissue>
    </source>
</reference>
<keyword evidence="7" id="KW-0325">Glycoprotein</keyword>
<evidence type="ECO:0000313" key="9">
    <source>
        <dbReference type="EMBL" id="KAL2623508.1"/>
    </source>
</evidence>
<evidence type="ECO:0000259" key="8">
    <source>
        <dbReference type="Pfam" id="PF23598"/>
    </source>
</evidence>
<dbReference type="SUPFAM" id="SSF52047">
    <property type="entry name" value="RNI-like"/>
    <property type="match status" value="1"/>
</dbReference>
<keyword evidence="6" id="KW-0472">Membrane</keyword>
<keyword evidence="4" id="KW-0677">Repeat</keyword>
<comment type="subcellular location">
    <subcellularLocation>
        <location evidence="1">Membrane</location>
        <topology evidence="1">Single-pass type I membrane protein</topology>
    </subcellularLocation>
</comment>
<dbReference type="InterPro" id="IPR046956">
    <property type="entry name" value="RLP23-like"/>
</dbReference>
<dbReference type="Pfam" id="PF23598">
    <property type="entry name" value="LRR_14"/>
    <property type="match status" value="1"/>
</dbReference>
<sequence length="269" mass="30797">MRQVWPELTAIQYMTLAVDVPKCCNQCRNQRVALPSTSLLLRLSLRHTHKVTGRNSVDDMSGTLSFATCASLVILELWDYKNLGDLSKLQQLRILKITDCSVAGNWATSLGELKSLERLTLYKIVEPFGLPSSFGDLTGLQYLRISVCTITSIPASFRKLKSLHVLEVERIISRQVIPIRSFRQLRSLKMTCWAIANLVDVFRELIALESLELRWTKVTVQKLPWERDNSLEIWIKGHDAVPDVLRHLQWHLTKVKHVNTEPLQLLSET</sequence>
<evidence type="ECO:0000256" key="2">
    <source>
        <dbReference type="ARBA" id="ARBA00022692"/>
    </source>
</evidence>
<proteinExistence type="predicted"/>
<dbReference type="AlphaFoldDB" id="A0ABD1Y9Y3"/>